<name>A0ABQ9HAA1_9NEOP</name>
<gene>
    <name evidence="2" type="ORF">PR048_017723</name>
</gene>
<accession>A0ABQ9HAA1</accession>
<organism evidence="2 3">
    <name type="scientific">Dryococelus australis</name>
    <dbReference type="NCBI Taxonomy" id="614101"/>
    <lineage>
        <taxon>Eukaryota</taxon>
        <taxon>Metazoa</taxon>
        <taxon>Ecdysozoa</taxon>
        <taxon>Arthropoda</taxon>
        <taxon>Hexapoda</taxon>
        <taxon>Insecta</taxon>
        <taxon>Pterygota</taxon>
        <taxon>Neoptera</taxon>
        <taxon>Polyneoptera</taxon>
        <taxon>Phasmatodea</taxon>
        <taxon>Verophasmatodea</taxon>
        <taxon>Anareolatae</taxon>
        <taxon>Phasmatidae</taxon>
        <taxon>Eurycanthinae</taxon>
        <taxon>Dryococelus</taxon>
    </lineage>
</organism>
<feature type="region of interest" description="Disordered" evidence="1">
    <location>
        <begin position="65"/>
        <end position="108"/>
    </location>
</feature>
<protein>
    <submittedName>
        <fullName evidence="2">Uncharacterized protein</fullName>
    </submittedName>
</protein>
<evidence type="ECO:0000313" key="2">
    <source>
        <dbReference type="EMBL" id="KAJ8881247.1"/>
    </source>
</evidence>
<keyword evidence="3" id="KW-1185">Reference proteome</keyword>
<feature type="compositionally biased region" description="Low complexity" evidence="1">
    <location>
        <begin position="88"/>
        <end position="97"/>
    </location>
</feature>
<evidence type="ECO:0000256" key="1">
    <source>
        <dbReference type="SAM" id="MobiDB-lite"/>
    </source>
</evidence>
<proteinExistence type="predicted"/>
<evidence type="ECO:0000313" key="3">
    <source>
        <dbReference type="Proteomes" id="UP001159363"/>
    </source>
</evidence>
<dbReference type="Proteomes" id="UP001159363">
    <property type="component" value="Chromosome 5"/>
</dbReference>
<reference evidence="2 3" key="1">
    <citation type="submission" date="2023-02" db="EMBL/GenBank/DDBJ databases">
        <title>LHISI_Scaffold_Assembly.</title>
        <authorList>
            <person name="Stuart O.P."/>
            <person name="Cleave R."/>
            <person name="Magrath M.J.L."/>
            <person name="Mikheyev A.S."/>
        </authorList>
    </citation>
    <scope>NUCLEOTIDE SEQUENCE [LARGE SCALE GENOMIC DNA]</scope>
    <source>
        <strain evidence="2">Daus_M_001</strain>
        <tissue evidence="2">Leg muscle</tissue>
    </source>
</reference>
<sequence>MWQRRRHSPRSRHENGLARRVHPSSYSWSGSKARSHHCCPSTASSSCGDVVVQGRRAAPTSIGLSRDAGLTVPSSSPSALKHSILHKSGSTPSSPFTPQTPRPPSSRNLQCTLLDYRTQLKGFYQDCRLSNCRLYSWGRRPSPRNFSKSSVAPRILIPRILLCNLYTYRIGFSSGGRGGTVLKIDLASFNLEGTRLYMEPELFVTLDVEDADLLGARRRVHGGNVTEIPRINWPLGENNCARNNEPEEYGSVSEVRIRSTTGQRNLSDGLERRQFQDQLTPRAKFKGIVRRPEFEGTSAYLIGVQISSPGFYTRRSWLMSDIGTTPRRRFRHRFEQLAEIERRPIFALMEENWLFRQNCDQTGCFDRTATKLCVGDASNGNTSTCYSQPLNFSNVSTEQLRNARAGKREIAEKTRRPAASSGAIPICENPRATPPGIEPGSPMRETNSSTLHAAFADIFSVLLAGGLLTLRTHGIDFLGLQSAGQLASRLLSQLRWSFSCDVLSSNPENEHYGCPEFIREVLVETVLHRQLISTKLFTQVATVCHCYGRGARSRTSLTERCPGAHGVRGAREPRGWQKTFLYVGQPYSIYGRWCMAIRPHSLTHSVGTASRAIDLGLQREQLEGNPAGRSEILERCDVLERHQSPRLHDITRRRSSSPVSSRISGKEIFGSGCRLDPETNLCAANPRHSYSALASFSSVMGISVHCSSLELTLYIGTESAVSASLFLTDIHSHDNTRFTVGRRVTPGSRMIPTTTLAS</sequence>
<feature type="compositionally biased region" description="Basic residues" evidence="1">
    <location>
        <begin position="1"/>
        <end position="10"/>
    </location>
</feature>
<comment type="caution">
    <text evidence="2">The sequence shown here is derived from an EMBL/GenBank/DDBJ whole genome shotgun (WGS) entry which is preliminary data.</text>
</comment>
<feature type="region of interest" description="Disordered" evidence="1">
    <location>
        <begin position="1"/>
        <end position="30"/>
    </location>
</feature>
<dbReference type="EMBL" id="JARBHB010000006">
    <property type="protein sequence ID" value="KAJ8881247.1"/>
    <property type="molecule type" value="Genomic_DNA"/>
</dbReference>